<protein>
    <submittedName>
        <fullName evidence="1">Uncharacterized protein</fullName>
    </submittedName>
</protein>
<proteinExistence type="predicted"/>
<name>A0A7C4EJQ1_9BACT</name>
<gene>
    <name evidence="1" type="ORF">ENR59_08800</name>
</gene>
<accession>A0A7C4EJQ1</accession>
<evidence type="ECO:0000313" key="1">
    <source>
        <dbReference type="EMBL" id="HGG93030.1"/>
    </source>
</evidence>
<comment type="caution">
    <text evidence="1">The sequence shown here is derived from an EMBL/GenBank/DDBJ whole genome shotgun (WGS) entry which is preliminary data.</text>
</comment>
<organism evidence="1">
    <name type="scientific">Fundidesulfovibrio putealis</name>
    <dbReference type="NCBI Taxonomy" id="270496"/>
    <lineage>
        <taxon>Bacteria</taxon>
        <taxon>Pseudomonadati</taxon>
        <taxon>Thermodesulfobacteriota</taxon>
        <taxon>Desulfovibrionia</taxon>
        <taxon>Desulfovibrionales</taxon>
        <taxon>Desulfovibrionaceae</taxon>
        <taxon>Fundidesulfovibrio</taxon>
    </lineage>
</organism>
<sequence length="156" mass="17529">MKCPIKVNSSMLGVELDIQSSEFGYSIELVTTIEGKPVFNPALHVTDDYSGARMNLYADHAHYAVEGLQAIVTGFGTSRIDLMDPDGSLIFTRYYEKPHTVYVDIEFDLCCFADAHCFSSDAVGIKTDMTFEDYKRFVHDFASVVDNFDAPVDYKH</sequence>
<dbReference type="EMBL" id="DSRP01000607">
    <property type="protein sequence ID" value="HGG93030.1"/>
    <property type="molecule type" value="Genomic_DNA"/>
</dbReference>
<reference evidence="1" key="1">
    <citation type="journal article" date="2020" name="mSystems">
        <title>Genome- and Community-Level Interaction Insights into Carbon Utilization and Element Cycling Functions of Hydrothermarchaeota in Hydrothermal Sediment.</title>
        <authorList>
            <person name="Zhou Z."/>
            <person name="Liu Y."/>
            <person name="Xu W."/>
            <person name="Pan J."/>
            <person name="Luo Z.H."/>
            <person name="Li M."/>
        </authorList>
    </citation>
    <scope>NUCLEOTIDE SEQUENCE [LARGE SCALE GENOMIC DNA]</scope>
    <source>
        <strain evidence="1">SpSt-413</strain>
    </source>
</reference>
<dbReference type="AlphaFoldDB" id="A0A7C4EJQ1"/>